<feature type="transmembrane region" description="Helical" evidence="2">
    <location>
        <begin position="88"/>
        <end position="107"/>
    </location>
</feature>
<dbReference type="EMBL" id="VFOK01000001">
    <property type="protein sequence ID" value="TQL32880.1"/>
    <property type="molecule type" value="Genomic_DNA"/>
</dbReference>
<feature type="transmembrane region" description="Helical" evidence="2">
    <location>
        <begin position="62"/>
        <end position="82"/>
    </location>
</feature>
<reference evidence="3 4" key="1">
    <citation type="submission" date="2019-06" db="EMBL/GenBank/DDBJ databases">
        <title>Sequencing the genomes of 1000 actinobacteria strains.</title>
        <authorList>
            <person name="Klenk H.-P."/>
        </authorList>
    </citation>
    <scope>NUCLEOTIDE SEQUENCE [LARGE SCALE GENOMIC DNA]</scope>
    <source>
        <strain evidence="3 4">DSM 24617</strain>
    </source>
</reference>
<organism evidence="3 4">
    <name type="scientific">Barrientosiimonas humi</name>
    <dbReference type="NCBI Taxonomy" id="999931"/>
    <lineage>
        <taxon>Bacteria</taxon>
        <taxon>Bacillati</taxon>
        <taxon>Actinomycetota</taxon>
        <taxon>Actinomycetes</taxon>
        <taxon>Micrococcales</taxon>
        <taxon>Dermacoccaceae</taxon>
        <taxon>Barrientosiimonas</taxon>
    </lineage>
</organism>
<feature type="transmembrane region" description="Helical" evidence="2">
    <location>
        <begin position="127"/>
        <end position="148"/>
    </location>
</feature>
<keyword evidence="2" id="KW-0472">Membrane</keyword>
<protein>
    <submittedName>
        <fullName evidence="3">Energy-coupling factor transport system substrate-specific component</fullName>
    </submittedName>
</protein>
<dbReference type="InterPro" id="IPR017196">
    <property type="entry name" value="ECF_substrate-spec_UCP037395"/>
</dbReference>
<keyword evidence="2" id="KW-1133">Transmembrane helix</keyword>
<evidence type="ECO:0000256" key="1">
    <source>
        <dbReference type="SAM" id="MobiDB-lite"/>
    </source>
</evidence>
<feature type="transmembrane region" description="Helical" evidence="2">
    <location>
        <begin position="246"/>
        <end position="264"/>
    </location>
</feature>
<feature type="transmembrane region" description="Helical" evidence="2">
    <location>
        <begin position="25"/>
        <end position="50"/>
    </location>
</feature>
<dbReference type="Gene3D" id="1.10.1760.20">
    <property type="match status" value="1"/>
</dbReference>
<dbReference type="Proteomes" id="UP000318336">
    <property type="component" value="Unassembled WGS sequence"/>
</dbReference>
<gene>
    <name evidence="3" type="ORF">FB554_1013</name>
</gene>
<feature type="transmembrane region" description="Helical" evidence="2">
    <location>
        <begin position="184"/>
        <end position="204"/>
    </location>
</feature>
<dbReference type="PIRSF" id="PIRSF037395">
    <property type="entry name" value="UCP037395_ABCper"/>
    <property type="match status" value="1"/>
</dbReference>
<dbReference type="AlphaFoldDB" id="A0A542XAQ0"/>
<name>A0A542XAQ0_9MICO</name>
<keyword evidence="4" id="KW-1185">Reference proteome</keyword>
<feature type="compositionally biased region" description="Basic and acidic residues" evidence="1">
    <location>
        <begin position="298"/>
        <end position="309"/>
    </location>
</feature>
<evidence type="ECO:0000256" key="2">
    <source>
        <dbReference type="SAM" id="Phobius"/>
    </source>
</evidence>
<evidence type="ECO:0000313" key="4">
    <source>
        <dbReference type="Proteomes" id="UP000318336"/>
    </source>
</evidence>
<feature type="transmembrane region" description="Helical" evidence="2">
    <location>
        <begin position="154"/>
        <end position="172"/>
    </location>
</feature>
<keyword evidence="2" id="KW-0812">Transmembrane</keyword>
<proteinExistence type="predicted"/>
<sequence>MSATLAPAPGPSPVARTGREEILPWSWASTVAMLLVTVVGVASFTWPFFVDSDAALARGNDSPWLFPVLVGLLGAVLVAQVSRGGLDAKAVATLGVLAALGGALRVLSAGTAGLEPMFFLLVVGGRVLGRAGGFLLGALAILTGAFLTGGVGPWLPYQMLAAGWVGLGAALLPQVPARVERYLLAAYGLVAGLGYGAVMNLWFWPFLGASAPSGAGFDPADPLTTQLAHYAVFYGLTSLGWDLPRGVLTAALVLVAAPAVLRALRRAVRRAQFGARPEFGPSVSPESDGVRPVTVSGERSDREPGDSHL</sequence>
<comment type="caution">
    <text evidence="3">The sequence shown here is derived from an EMBL/GenBank/DDBJ whole genome shotgun (WGS) entry which is preliminary data.</text>
</comment>
<accession>A0A542XAQ0</accession>
<feature type="region of interest" description="Disordered" evidence="1">
    <location>
        <begin position="276"/>
        <end position="309"/>
    </location>
</feature>
<dbReference type="RefSeq" id="WP_236022272.1">
    <property type="nucleotide sequence ID" value="NZ_CAJTBP010000001.1"/>
</dbReference>
<evidence type="ECO:0000313" key="3">
    <source>
        <dbReference type="EMBL" id="TQL32880.1"/>
    </source>
</evidence>